<dbReference type="RefSeq" id="WP_278522563.1">
    <property type="nucleotide sequence ID" value="NZ_JADIIN010000034.1"/>
</dbReference>
<dbReference type="InterPro" id="IPR036059">
    <property type="entry name" value="TldD/PmbA_sf"/>
</dbReference>
<protein>
    <submittedName>
        <fullName evidence="2">TldD/PmbA family protein</fullName>
    </submittedName>
</protein>
<gene>
    <name evidence="2" type="ORF">ISP01_04430</name>
</gene>
<dbReference type="AlphaFoldDB" id="A0A843APA7"/>
<dbReference type="EMBL" id="JADIIN010000034">
    <property type="protein sequence ID" value="MBF4468630.1"/>
    <property type="molecule type" value="Genomic_DNA"/>
</dbReference>
<dbReference type="Gene3D" id="3.30.2290.10">
    <property type="entry name" value="PmbA/TldD superfamily"/>
    <property type="match status" value="1"/>
</dbReference>
<evidence type="ECO:0000313" key="3">
    <source>
        <dbReference type="Proteomes" id="UP000658733"/>
    </source>
</evidence>
<evidence type="ECO:0000313" key="2">
    <source>
        <dbReference type="EMBL" id="MBF4468630.1"/>
    </source>
</evidence>
<dbReference type="SUPFAM" id="SSF111283">
    <property type="entry name" value="Putative modulator of DNA gyrase, PmbA/TldD"/>
    <property type="match status" value="1"/>
</dbReference>
<name>A0A843APA7_METAZ</name>
<dbReference type="GO" id="GO:0008237">
    <property type="term" value="F:metallopeptidase activity"/>
    <property type="evidence" value="ECO:0007669"/>
    <property type="project" value="InterPro"/>
</dbReference>
<dbReference type="InterPro" id="IPR035068">
    <property type="entry name" value="TldD/PmbA_N"/>
</dbReference>
<organism evidence="2 3">
    <name type="scientific">Methanobrevibacter arboriphilus</name>
    <dbReference type="NCBI Taxonomy" id="39441"/>
    <lineage>
        <taxon>Archaea</taxon>
        <taxon>Methanobacteriati</taxon>
        <taxon>Methanobacteriota</taxon>
        <taxon>Methanomada group</taxon>
        <taxon>Methanobacteria</taxon>
        <taxon>Methanobacteriales</taxon>
        <taxon>Methanobacteriaceae</taxon>
        <taxon>Methanobrevibacter</taxon>
    </lineage>
</organism>
<dbReference type="Pfam" id="PF01523">
    <property type="entry name" value="PmbA_TldD_1st"/>
    <property type="match status" value="1"/>
</dbReference>
<feature type="non-terminal residue" evidence="2">
    <location>
        <position position="84"/>
    </location>
</feature>
<feature type="domain" description="Metalloprotease TldD/E N-terminal" evidence="1">
    <location>
        <begin position="20"/>
        <end position="81"/>
    </location>
</feature>
<reference evidence="2" key="1">
    <citation type="submission" date="2020-10" db="EMBL/GenBank/DDBJ databases">
        <title>Dehalococcoides mccartyi of a TCE/Cr reducing biochatode.</title>
        <authorList>
            <person name="Matturro B."/>
        </authorList>
    </citation>
    <scope>NUCLEOTIDE SEQUENCE</scope>
    <source>
        <strain evidence="2">Bin4</strain>
    </source>
</reference>
<comment type="caution">
    <text evidence="2">The sequence shown here is derived from an EMBL/GenBank/DDBJ whole genome shotgun (WGS) entry which is preliminary data.</text>
</comment>
<dbReference type="GO" id="GO:0006508">
    <property type="term" value="P:proteolysis"/>
    <property type="evidence" value="ECO:0007669"/>
    <property type="project" value="InterPro"/>
</dbReference>
<sequence>MLFEISEKAEKEISKYSDDYEIYLELEKVLQLDAQKNDLSFAKEEINIGIGIRIISENKLGFAYSSDINKIEDVAKKAYLNSKL</sequence>
<dbReference type="Proteomes" id="UP000658733">
    <property type="component" value="Unassembled WGS sequence"/>
</dbReference>
<accession>A0A843APA7</accession>
<evidence type="ECO:0000259" key="1">
    <source>
        <dbReference type="Pfam" id="PF01523"/>
    </source>
</evidence>
<proteinExistence type="predicted"/>
<dbReference type="InterPro" id="IPR002510">
    <property type="entry name" value="Metalloprtase-TldD/E_N"/>
</dbReference>